<feature type="transmembrane region" description="Helical" evidence="8">
    <location>
        <begin position="102"/>
        <end position="120"/>
    </location>
</feature>
<keyword evidence="10" id="KW-1185">Reference proteome</keyword>
<dbReference type="Pfam" id="PF01925">
    <property type="entry name" value="TauE"/>
    <property type="match status" value="1"/>
</dbReference>
<keyword evidence="6 8" id="KW-1133">Transmembrane helix</keyword>
<comment type="similarity">
    <text evidence="2 8">Belongs to the 4-toluene sulfonate uptake permease (TSUP) (TC 2.A.102) family.</text>
</comment>
<feature type="transmembrane region" description="Helical" evidence="8">
    <location>
        <begin position="76"/>
        <end position="96"/>
    </location>
</feature>
<proteinExistence type="inferred from homology"/>
<dbReference type="GO" id="GO:0005886">
    <property type="term" value="C:plasma membrane"/>
    <property type="evidence" value="ECO:0007669"/>
    <property type="project" value="UniProtKB-SubCell"/>
</dbReference>
<comment type="caution">
    <text evidence="9">The sequence shown here is derived from an EMBL/GenBank/DDBJ whole genome shotgun (WGS) entry which is preliminary data.</text>
</comment>
<keyword evidence="4 8" id="KW-1003">Cell membrane</keyword>
<feature type="transmembrane region" description="Helical" evidence="8">
    <location>
        <begin position="207"/>
        <end position="226"/>
    </location>
</feature>
<keyword evidence="7 8" id="KW-0472">Membrane</keyword>
<keyword evidence="5 8" id="KW-0812">Transmembrane</keyword>
<reference evidence="9" key="1">
    <citation type="submission" date="2020-03" db="EMBL/GenBank/DDBJ databases">
        <title>Solimonas marina sp. nov., isolated from deep seawater of the Pacific Ocean.</title>
        <authorList>
            <person name="Liu X."/>
            <person name="Lai Q."/>
            <person name="Sun F."/>
            <person name="Gai Y."/>
            <person name="Li G."/>
            <person name="Shao Z."/>
        </authorList>
    </citation>
    <scope>NUCLEOTIDE SEQUENCE</scope>
    <source>
        <strain evidence="9">C16B3</strain>
    </source>
</reference>
<evidence type="ECO:0000256" key="4">
    <source>
        <dbReference type="ARBA" id="ARBA00022475"/>
    </source>
</evidence>
<comment type="subcellular location">
    <subcellularLocation>
        <location evidence="1 8">Cell membrane</location>
        <topology evidence="1 8">Multi-pass membrane protein</topology>
    </subcellularLocation>
</comment>
<evidence type="ECO:0000256" key="5">
    <source>
        <dbReference type="ARBA" id="ARBA00022692"/>
    </source>
</evidence>
<dbReference type="PANTHER" id="PTHR30269:SF0">
    <property type="entry name" value="MEMBRANE TRANSPORTER PROTEIN YFCA-RELATED"/>
    <property type="match status" value="1"/>
</dbReference>
<accession>A0A969WD81</accession>
<evidence type="ECO:0000256" key="2">
    <source>
        <dbReference type="ARBA" id="ARBA00009142"/>
    </source>
</evidence>
<evidence type="ECO:0000313" key="10">
    <source>
        <dbReference type="Proteomes" id="UP000653472"/>
    </source>
</evidence>
<feature type="transmembrane region" description="Helical" evidence="8">
    <location>
        <begin position="184"/>
        <end position="201"/>
    </location>
</feature>
<evidence type="ECO:0000256" key="6">
    <source>
        <dbReference type="ARBA" id="ARBA00022989"/>
    </source>
</evidence>
<protein>
    <recommendedName>
        <fullName evidence="8">Probable membrane transporter protein</fullName>
    </recommendedName>
</protein>
<dbReference type="EMBL" id="JAAVXB010000007">
    <property type="protein sequence ID" value="NKF23251.1"/>
    <property type="molecule type" value="Genomic_DNA"/>
</dbReference>
<dbReference type="InterPro" id="IPR002781">
    <property type="entry name" value="TM_pro_TauE-like"/>
</dbReference>
<gene>
    <name evidence="9" type="ORF">G7Y82_13095</name>
</gene>
<dbReference type="AlphaFoldDB" id="A0A969WD81"/>
<name>A0A969WD81_9GAMM</name>
<evidence type="ECO:0000256" key="3">
    <source>
        <dbReference type="ARBA" id="ARBA00022448"/>
    </source>
</evidence>
<evidence type="ECO:0000313" key="9">
    <source>
        <dbReference type="EMBL" id="NKF23251.1"/>
    </source>
</evidence>
<dbReference type="Proteomes" id="UP000653472">
    <property type="component" value="Unassembled WGS sequence"/>
</dbReference>
<dbReference type="PANTHER" id="PTHR30269">
    <property type="entry name" value="TRANSMEMBRANE PROTEIN YFCA"/>
    <property type="match status" value="1"/>
</dbReference>
<evidence type="ECO:0000256" key="1">
    <source>
        <dbReference type="ARBA" id="ARBA00004651"/>
    </source>
</evidence>
<evidence type="ECO:0000256" key="7">
    <source>
        <dbReference type="ARBA" id="ARBA00023136"/>
    </source>
</evidence>
<evidence type="ECO:0000256" key="8">
    <source>
        <dbReference type="RuleBase" id="RU363041"/>
    </source>
</evidence>
<feature type="transmembrane region" description="Helical" evidence="8">
    <location>
        <begin position="233"/>
        <end position="251"/>
    </location>
</feature>
<feature type="transmembrane region" description="Helical" evidence="8">
    <location>
        <begin position="132"/>
        <end position="151"/>
    </location>
</feature>
<organism evidence="9 10">
    <name type="scientific">Solimonas marina</name>
    <dbReference type="NCBI Taxonomy" id="2714601"/>
    <lineage>
        <taxon>Bacteria</taxon>
        <taxon>Pseudomonadati</taxon>
        <taxon>Pseudomonadota</taxon>
        <taxon>Gammaproteobacteria</taxon>
        <taxon>Nevskiales</taxon>
        <taxon>Nevskiaceae</taxon>
        <taxon>Solimonas</taxon>
    </lineage>
</organism>
<feature type="transmembrane region" description="Helical" evidence="8">
    <location>
        <begin position="157"/>
        <end position="177"/>
    </location>
</feature>
<dbReference type="InterPro" id="IPR052017">
    <property type="entry name" value="TSUP"/>
</dbReference>
<sequence>MDLSWSLAALCGFAFLAGFVDSVVGGGGLVQMPALFVMLPHVPPVTILGTNKFVSTWGTAAAAMQYARRVRIEWRATIPTFVAALLFGFLGARIAALVPSEAFRPMVLVLLIAVLAYTLWKKNLGALHAPRLNPSQTLWAGLATGTVIGFYDGFFGPGTGSFLIFAFVGLFGFSFLAASASSKLINVTTNGAALAFFITHGHVRYDIATPMIAFNVAGGLVGSRLAIRHGSGFVRVIFIVVVSALIARFAWDICTRH</sequence>
<keyword evidence="3" id="KW-0813">Transport</keyword>